<dbReference type="InterPro" id="IPR028359">
    <property type="entry name" value="UDP_ManNAc/GlcNAc_DH"/>
</dbReference>
<dbReference type="PIRSF" id="PIRSF000124">
    <property type="entry name" value="UDPglc_GDPman_dh"/>
    <property type="match status" value="1"/>
</dbReference>
<gene>
    <name evidence="6" type="ORF">HB902_06025</name>
</gene>
<dbReference type="Pfam" id="PF03721">
    <property type="entry name" value="UDPG_MGDP_dh_N"/>
    <property type="match status" value="1"/>
</dbReference>
<dbReference type="SUPFAM" id="SSF51735">
    <property type="entry name" value="NAD(P)-binding Rossmann-fold domains"/>
    <property type="match status" value="1"/>
</dbReference>
<dbReference type="NCBIfam" id="TIGR03026">
    <property type="entry name" value="NDP-sugDHase"/>
    <property type="match status" value="1"/>
</dbReference>
<dbReference type="InterPro" id="IPR001732">
    <property type="entry name" value="UDP-Glc/GDP-Man_DH_N"/>
</dbReference>
<dbReference type="InterPro" id="IPR036220">
    <property type="entry name" value="UDP-Glc/GDP-Man_DH_C_sf"/>
</dbReference>
<dbReference type="PANTHER" id="PTHR43491">
    <property type="entry name" value="UDP-N-ACETYL-D-MANNOSAMINE DEHYDROGENASE"/>
    <property type="match status" value="1"/>
</dbReference>
<dbReference type="RefSeq" id="WP_185429002.1">
    <property type="nucleotide sequence ID" value="NZ_JAARRW010000002.1"/>
</dbReference>
<dbReference type="AlphaFoldDB" id="A0A7X0XIH5"/>
<dbReference type="GO" id="GO:0000271">
    <property type="term" value="P:polysaccharide biosynthetic process"/>
    <property type="evidence" value="ECO:0007669"/>
    <property type="project" value="InterPro"/>
</dbReference>
<name>A0A7X0XIH5_9LIST</name>
<dbReference type="GO" id="GO:0051287">
    <property type="term" value="F:NAD binding"/>
    <property type="evidence" value="ECO:0007669"/>
    <property type="project" value="InterPro"/>
</dbReference>
<evidence type="ECO:0000313" key="6">
    <source>
        <dbReference type="EMBL" id="MBC1561620.1"/>
    </source>
</evidence>
<dbReference type="InterPro" id="IPR008927">
    <property type="entry name" value="6-PGluconate_DH-like_C_sf"/>
</dbReference>
<dbReference type="PANTHER" id="PTHR43491:SF2">
    <property type="entry name" value="UDP-N-ACETYL-D-MANNOSAMINE DEHYDROGENASE"/>
    <property type="match status" value="1"/>
</dbReference>
<dbReference type="Gene3D" id="3.40.50.720">
    <property type="entry name" value="NAD(P)-binding Rossmann-like Domain"/>
    <property type="match status" value="2"/>
</dbReference>
<evidence type="ECO:0000256" key="2">
    <source>
        <dbReference type="ARBA" id="ARBA00023002"/>
    </source>
</evidence>
<comment type="similarity">
    <text evidence="1 4">Belongs to the UDP-glucose/GDP-mannose dehydrogenase family.</text>
</comment>
<evidence type="ECO:0000256" key="3">
    <source>
        <dbReference type="ARBA" id="ARBA00023027"/>
    </source>
</evidence>
<dbReference type="EMBL" id="JAARRW010000002">
    <property type="protein sequence ID" value="MBC1561620.1"/>
    <property type="molecule type" value="Genomic_DNA"/>
</dbReference>
<dbReference type="Pfam" id="PF03720">
    <property type="entry name" value="UDPG_MGDP_dh_C"/>
    <property type="match status" value="1"/>
</dbReference>
<dbReference type="InterPro" id="IPR014027">
    <property type="entry name" value="UDP-Glc/GDP-Man_DH_C"/>
</dbReference>
<sequence>MKITTIGLGYIGFPTSVLFAMHGHEIVGVDVNHRVVETLRQGTVHLEEPGLQEMYREARARGNFQVAQTPSASDAFIIAVPTPNKDDAYKSCDLSYVEAAITSVLPYLENGNLVIIESTIAPRTMEDIVQPMIQAAGFTVGVDVYLAHCPERVLPGNIAYELVHNPRIIGGVTPACTEKAKLLYATVVQGALISATASEAELSKLMENTFRDVNIALANELVKIGVDLQIDALKVIEMANYHPRVNLHAPGPGVGGHCLAVDPYFVAAATPNFSPLIQTARAINTSMPEYVVALTEQLMHDAPTKKISVFGLTYKGNIDDTRESPAMEIVSLLEAQGYDIAKYDPHVAGSVSTMDVACVDSSLILVLTDHAEFVDIAKEATAKMALPQLLDTKNSVKTTAADVKRMDFGNIHLYTQTVEIAPI</sequence>
<dbReference type="InterPro" id="IPR036291">
    <property type="entry name" value="NAD(P)-bd_dom_sf"/>
</dbReference>
<evidence type="ECO:0000313" key="7">
    <source>
        <dbReference type="Proteomes" id="UP000541955"/>
    </source>
</evidence>
<organism evidence="6 7">
    <name type="scientific">Listeria booriae</name>
    <dbReference type="NCBI Taxonomy" id="1552123"/>
    <lineage>
        <taxon>Bacteria</taxon>
        <taxon>Bacillati</taxon>
        <taxon>Bacillota</taxon>
        <taxon>Bacilli</taxon>
        <taxon>Bacillales</taxon>
        <taxon>Listeriaceae</taxon>
        <taxon>Listeria</taxon>
    </lineage>
</organism>
<proteinExistence type="inferred from homology"/>
<reference evidence="6 7" key="1">
    <citation type="submission" date="2020-03" db="EMBL/GenBank/DDBJ databases">
        <title>Soil Listeria distribution.</title>
        <authorList>
            <person name="Liao J."/>
            <person name="Wiedmann M."/>
        </authorList>
    </citation>
    <scope>NUCLEOTIDE SEQUENCE [LARGE SCALE GENOMIC DNA]</scope>
    <source>
        <strain evidence="6 7">FSL L7-1387</strain>
    </source>
</reference>
<evidence type="ECO:0000256" key="4">
    <source>
        <dbReference type="PIRNR" id="PIRNR000124"/>
    </source>
</evidence>
<accession>A0A7X0XIH5</accession>
<dbReference type="InterPro" id="IPR017476">
    <property type="entry name" value="UDP-Glc/GDP-Man"/>
</dbReference>
<dbReference type="PIRSF" id="PIRSF500136">
    <property type="entry name" value="UDP_ManNAc_DH"/>
    <property type="match status" value="1"/>
</dbReference>
<dbReference type="SUPFAM" id="SSF52413">
    <property type="entry name" value="UDP-glucose/GDP-mannose dehydrogenase C-terminal domain"/>
    <property type="match status" value="1"/>
</dbReference>
<protein>
    <submittedName>
        <fullName evidence="6">Nucleotide sugar dehydrogenase</fullName>
    </submittedName>
</protein>
<keyword evidence="3" id="KW-0520">NAD</keyword>
<dbReference type="SMART" id="SM00984">
    <property type="entry name" value="UDPG_MGDP_dh_C"/>
    <property type="match status" value="1"/>
</dbReference>
<comment type="caution">
    <text evidence="6">The sequence shown here is derived from an EMBL/GenBank/DDBJ whole genome shotgun (WGS) entry which is preliminary data.</text>
</comment>
<dbReference type="GO" id="GO:0016616">
    <property type="term" value="F:oxidoreductase activity, acting on the CH-OH group of donors, NAD or NADP as acceptor"/>
    <property type="evidence" value="ECO:0007669"/>
    <property type="project" value="InterPro"/>
</dbReference>
<dbReference type="Proteomes" id="UP000541955">
    <property type="component" value="Unassembled WGS sequence"/>
</dbReference>
<keyword evidence="2" id="KW-0560">Oxidoreductase</keyword>
<feature type="domain" description="UDP-glucose/GDP-mannose dehydrogenase C-terminal" evidence="5">
    <location>
        <begin position="308"/>
        <end position="398"/>
    </location>
</feature>
<evidence type="ECO:0000256" key="1">
    <source>
        <dbReference type="ARBA" id="ARBA00006601"/>
    </source>
</evidence>
<dbReference type="Pfam" id="PF00984">
    <property type="entry name" value="UDPG_MGDP_dh"/>
    <property type="match status" value="1"/>
</dbReference>
<dbReference type="SUPFAM" id="SSF48179">
    <property type="entry name" value="6-phosphogluconate dehydrogenase C-terminal domain-like"/>
    <property type="match status" value="1"/>
</dbReference>
<dbReference type="GO" id="GO:0016628">
    <property type="term" value="F:oxidoreductase activity, acting on the CH-CH group of donors, NAD or NADP as acceptor"/>
    <property type="evidence" value="ECO:0007669"/>
    <property type="project" value="InterPro"/>
</dbReference>
<evidence type="ECO:0000259" key="5">
    <source>
        <dbReference type="SMART" id="SM00984"/>
    </source>
</evidence>
<dbReference type="InterPro" id="IPR014026">
    <property type="entry name" value="UDP-Glc/GDP-Man_DH_dimer"/>
</dbReference>